<sequence length="320" mass="37074">MVIANDMLILQEAQHEAVGNILSRNERSSIQCCSRYPAVPAHVSSSGCIVNSKHQIRLIDKDLLIEHLRTGIRGKTVTRMISSDNREMQCSRDMLLSGRLCRELDTIFDIDFANKDELELHILPPAPCTGLQDESPERRAIVTSAPFPELRSRSPNLSWHSAEPMRGLEFAAKPASNPDTTMENETRYTEEFPYPDRTRTALLRINALEREIRLLTESKSEMADQIHDLAKSEFRLKCKAAYWQDRHETRLQQVLYWRQCHNKQLRKLAWMSCRLATQSSVLVAVKCHFRRLVWLVYFVTLVYVVPTILCWLGGKMEYQW</sequence>
<accession>A0A9Q9ER86</accession>
<protein>
    <submittedName>
        <fullName evidence="2">Uncharacterized protein</fullName>
    </submittedName>
</protein>
<keyword evidence="1" id="KW-1133">Transmembrane helix</keyword>
<dbReference type="AlphaFoldDB" id="A0A9Q9ER86"/>
<keyword evidence="1" id="KW-0812">Transmembrane</keyword>
<name>A0A9Q9ER86_9PEZI</name>
<evidence type="ECO:0000313" key="2">
    <source>
        <dbReference type="EMBL" id="USW59642.1"/>
    </source>
</evidence>
<keyword evidence="3" id="KW-1185">Reference proteome</keyword>
<evidence type="ECO:0000256" key="1">
    <source>
        <dbReference type="SAM" id="Phobius"/>
    </source>
</evidence>
<dbReference type="Proteomes" id="UP001056384">
    <property type="component" value="Chromosome 14"/>
</dbReference>
<proteinExistence type="predicted"/>
<reference evidence="2" key="1">
    <citation type="submission" date="2022-06" db="EMBL/GenBank/DDBJ databases">
        <title>Complete genome sequences of two strains of the flax pathogen Septoria linicola.</title>
        <authorList>
            <person name="Lapalu N."/>
            <person name="Simon A."/>
            <person name="Demenou B."/>
            <person name="Paumier D."/>
            <person name="Guillot M.-P."/>
            <person name="Gout L."/>
            <person name="Valade R."/>
        </authorList>
    </citation>
    <scope>NUCLEOTIDE SEQUENCE</scope>
    <source>
        <strain evidence="2">SE15195</strain>
    </source>
</reference>
<feature type="transmembrane region" description="Helical" evidence="1">
    <location>
        <begin position="292"/>
        <end position="314"/>
    </location>
</feature>
<keyword evidence="1" id="KW-0472">Membrane</keyword>
<dbReference type="EMBL" id="CP099431">
    <property type="protein sequence ID" value="USW59642.1"/>
    <property type="molecule type" value="Genomic_DNA"/>
</dbReference>
<gene>
    <name evidence="2" type="ORF">Slin15195_G129610</name>
</gene>
<evidence type="ECO:0000313" key="3">
    <source>
        <dbReference type="Proteomes" id="UP001056384"/>
    </source>
</evidence>
<organism evidence="2 3">
    <name type="scientific">Septoria linicola</name>
    <dbReference type="NCBI Taxonomy" id="215465"/>
    <lineage>
        <taxon>Eukaryota</taxon>
        <taxon>Fungi</taxon>
        <taxon>Dikarya</taxon>
        <taxon>Ascomycota</taxon>
        <taxon>Pezizomycotina</taxon>
        <taxon>Dothideomycetes</taxon>
        <taxon>Dothideomycetidae</taxon>
        <taxon>Mycosphaerellales</taxon>
        <taxon>Mycosphaerellaceae</taxon>
        <taxon>Septoria</taxon>
    </lineage>
</organism>